<proteinExistence type="predicted"/>
<evidence type="ECO:0000256" key="1">
    <source>
        <dbReference type="SAM" id="MobiDB-lite"/>
    </source>
</evidence>
<reference evidence="2" key="1">
    <citation type="submission" date="2020-07" db="EMBL/GenBank/DDBJ databases">
        <title>Huge and variable diversity of episymbiotic CPR bacteria and DPANN archaea in groundwater ecosystems.</title>
        <authorList>
            <person name="He C.Y."/>
            <person name="Keren R."/>
            <person name="Whittaker M."/>
            <person name="Farag I.F."/>
            <person name="Doudna J."/>
            <person name="Cate J.H.D."/>
            <person name="Banfield J.F."/>
        </authorList>
    </citation>
    <scope>NUCLEOTIDE SEQUENCE</scope>
    <source>
        <strain evidence="2">NC_groundwater_1296_Ag_S-0.2um_52_80</strain>
    </source>
</reference>
<dbReference type="EMBL" id="JACQPB010000025">
    <property type="protein sequence ID" value="MBI4210244.1"/>
    <property type="molecule type" value="Genomic_DNA"/>
</dbReference>
<dbReference type="Proteomes" id="UP000732298">
    <property type="component" value="Unassembled WGS sequence"/>
</dbReference>
<organism evidence="2 3">
    <name type="scientific">Candidatus Iainarchaeum sp</name>
    <dbReference type="NCBI Taxonomy" id="3101447"/>
    <lineage>
        <taxon>Archaea</taxon>
        <taxon>Candidatus Iainarchaeota</taxon>
        <taxon>Candidatus Iainarchaeia</taxon>
        <taxon>Candidatus Iainarchaeales</taxon>
        <taxon>Candidatus Iainarchaeaceae</taxon>
        <taxon>Candidatus Iainarchaeum</taxon>
    </lineage>
</organism>
<dbReference type="AlphaFoldDB" id="A0A8T3YI80"/>
<accession>A0A8T3YI80</accession>
<feature type="compositionally biased region" description="Basic and acidic residues" evidence="1">
    <location>
        <begin position="1"/>
        <end position="20"/>
    </location>
</feature>
<feature type="region of interest" description="Disordered" evidence="1">
    <location>
        <begin position="1"/>
        <end position="52"/>
    </location>
</feature>
<gene>
    <name evidence="2" type="ORF">HY544_01925</name>
</gene>
<sequence>MAEVKINERLKTPAEEEKARVAAIQESGRREEDELDAENAKRGALPGGPGSGYWRAYHSREYGRMWDGYLGKNLGEMMVSNRGLYRQYFAGLPKAEIKKLRHIVNKARELRLALKTKKKNQKSGLGRLTTEERETAIHSLLGALGLD</sequence>
<evidence type="ECO:0000313" key="3">
    <source>
        <dbReference type="Proteomes" id="UP000732298"/>
    </source>
</evidence>
<evidence type="ECO:0000313" key="2">
    <source>
        <dbReference type="EMBL" id="MBI4210244.1"/>
    </source>
</evidence>
<comment type="caution">
    <text evidence="2">The sequence shown here is derived from an EMBL/GenBank/DDBJ whole genome shotgun (WGS) entry which is preliminary data.</text>
</comment>
<protein>
    <submittedName>
        <fullName evidence="2">Uncharacterized protein</fullName>
    </submittedName>
</protein>
<name>A0A8T3YI80_9ARCH</name>